<keyword evidence="4" id="KW-0472">Membrane</keyword>
<evidence type="ECO:0000256" key="5">
    <source>
        <dbReference type="ARBA" id="ARBA00023331"/>
    </source>
</evidence>
<dbReference type="InterPro" id="IPR009104">
    <property type="entry name" value="Anemon_actinoporin-like"/>
</dbReference>
<reference evidence="6" key="3">
    <citation type="submission" date="2025-08" db="UniProtKB">
        <authorList>
            <consortium name="Ensembl"/>
        </authorList>
    </citation>
    <scope>IDENTIFICATION</scope>
</reference>
<dbReference type="Proteomes" id="UP000018467">
    <property type="component" value="Unassembled WGS sequence"/>
</dbReference>
<comment type="subcellular location">
    <subcellularLocation>
        <location evidence="2">Nematocyst</location>
    </subcellularLocation>
    <subcellularLocation>
        <location evidence="1">Target cell membrane</location>
    </subcellularLocation>
</comment>
<dbReference type="Gene3D" id="2.60.270.20">
    <property type="entry name" value="Cytolysin/lectin"/>
    <property type="match status" value="1"/>
</dbReference>
<evidence type="ECO:0000256" key="2">
    <source>
        <dbReference type="ARBA" id="ARBA00004532"/>
    </source>
</evidence>
<keyword evidence="3" id="KW-1052">Target cell membrane</keyword>
<dbReference type="Bgee" id="ENSAMXG00000009292">
    <property type="expression patterns" value="Expressed in embryo"/>
</dbReference>
<dbReference type="GO" id="GO:0015267">
    <property type="term" value="F:channel activity"/>
    <property type="evidence" value="ECO:0007669"/>
    <property type="project" value="InterPro"/>
</dbReference>
<evidence type="ECO:0000256" key="3">
    <source>
        <dbReference type="ARBA" id="ARBA00022537"/>
    </source>
</evidence>
<accession>W5KPN9</accession>
<dbReference type="InParanoid" id="W5KPN9"/>
<keyword evidence="7" id="KW-1185">Reference proteome</keyword>
<dbReference type="InterPro" id="IPR015926">
    <property type="entry name" value="Cytolysin/lectin"/>
</dbReference>
<proteinExistence type="predicted"/>
<reference evidence="6" key="4">
    <citation type="submission" date="2025-09" db="UniProtKB">
        <authorList>
            <consortium name="Ensembl"/>
        </authorList>
    </citation>
    <scope>IDENTIFICATION</scope>
</reference>
<protein>
    <submittedName>
        <fullName evidence="6">Uncharacterized protein</fullName>
    </submittedName>
</protein>
<dbReference type="HOGENOM" id="CLU_132978_0_0_1"/>
<organism evidence="6 7">
    <name type="scientific">Astyanax mexicanus</name>
    <name type="common">Blind cave fish</name>
    <name type="synonym">Astyanax fasciatus mexicanus</name>
    <dbReference type="NCBI Taxonomy" id="7994"/>
    <lineage>
        <taxon>Eukaryota</taxon>
        <taxon>Metazoa</taxon>
        <taxon>Chordata</taxon>
        <taxon>Craniata</taxon>
        <taxon>Vertebrata</taxon>
        <taxon>Euteleostomi</taxon>
        <taxon>Actinopterygii</taxon>
        <taxon>Neopterygii</taxon>
        <taxon>Teleostei</taxon>
        <taxon>Ostariophysi</taxon>
        <taxon>Characiformes</taxon>
        <taxon>Characoidei</taxon>
        <taxon>Acestrorhamphidae</taxon>
        <taxon>Acestrorhamphinae</taxon>
        <taxon>Astyanax</taxon>
    </lineage>
</organism>
<reference evidence="7" key="2">
    <citation type="journal article" date="2014" name="Nat. Commun.">
        <title>The cavefish genome reveals candidate genes for eye loss.</title>
        <authorList>
            <person name="McGaugh S.E."/>
            <person name="Gross J.B."/>
            <person name="Aken B."/>
            <person name="Blin M."/>
            <person name="Borowsky R."/>
            <person name="Chalopin D."/>
            <person name="Hinaux H."/>
            <person name="Jeffery W.R."/>
            <person name="Keene A."/>
            <person name="Ma L."/>
            <person name="Minx P."/>
            <person name="Murphy D."/>
            <person name="O'Quin K.E."/>
            <person name="Retaux S."/>
            <person name="Rohner N."/>
            <person name="Searle S.M."/>
            <person name="Stahl B.A."/>
            <person name="Tabin C."/>
            <person name="Volff J.N."/>
            <person name="Yoshizawa M."/>
            <person name="Warren W.C."/>
        </authorList>
    </citation>
    <scope>NUCLEOTIDE SEQUENCE [LARGE SCALE GENOMIC DNA]</scope>
    <source>
        <strain evidence="7">female</strain>
    </source>
</reference>
<dbReference type="PANTHER" id="PTHR40388:SF1">
    <property type="entry name" value="BRYOPORIN"/>
    <property type="match status" value="1"/>
</dbReference>
<dbReference type="SUPFAM" id="SSF63724">
    <property type="entry name" value="Cytolysin/lectin"/>
    <property type="match status" value="1"/>
</dbReference>
<dbReference type="GO" id="GO:0046930">
    <property type="term" value="C:pore complex"/>
    <property type="evidence" value="ECO:0007669"/>
    <property type="project" value="InterPro"/>
</dbReference>
<evidence type="ECO:0000313" key="6">
    <source>
        <dbReference type="Ensembl" id="ENSAMXP00000009551.2"/>
    </source>
</evidence>
<reference evidence="7" key="1">
    <citation type="submission" date="2013-03" db="EMBL/GenBank/DDBJ databases">
        <authorList>
            <person name="Jeffery W."/>
            <person name="Warren W."/>
            <person name="Wilson R.K."/>
        </authorList>
    </citation>
    <scope>NUCLEOTIDE SEQUENCE</scope>
    <source>
        <strain evidence="7">female</strain>
    </source>
</reference>
<dbReference type="GO" id="GO:0044218">
    <property type="term" value="C:other organism cell membrane"/>
    <property type="evidence" value="ECO:0007669"/>
    <property type="project" value="UniProtKB-KW"/>
</dbReference>
<dbReference type="GO" id="GO:0006812">
    <property type="term" value="P:monoatomic cation transport"/>
    <property type="evidence" value="ECO:0007669"/>
    <property type="project" value="InterPro"/>
</dbReference>
<evidence type="ECO:0000313" key="7">
    <source>
        <dbReference type="Proteomes" id="UP000018467"/>
    </source>
</evidence>
<evidence type="ECO:0000256" key="4">
    <source>
        <dbReference type="ARBA" id="ARBA00023298"/>
    </source>
</evidence>
<dbReference type="GO" id="GO:0051715">
    <property type="term" value="P:cytolysis in another organism"/>
    <property type="evidence" value="ECO:0007669"/>
    <property type="project" value="InterPro"/>
</dbReference>
<dbReference type="GO" id="GO:0042151">
    <property type="term" value="C:nematocyst"/>
    <property type="evidence" value="ECO:0007669"/>
    <property type="project" value="UniProtKB-SubCell"/>
</dbReference>
<dbReference type="InterPro" id="IPR050677">
    <property type="entry name" value="Actinoporin_PFT"/>
</dbReference>
<keyword evidence="5" id="KW-0166">Nematocyst</keyword>
<dbReference type="Pfam" id="PF06369">
    <property type="entry name" value="Anemone_cytotox"/>
    <property type="match status" value="1"/>
</dbReference>
<keyword evidence="4" id="KW-1053">Target membrane</keyword>
<dbReference type="PANTHER" id="PTHR40388">
    <property type="entry name" value="BRYOPORIN"/>
    <property type="match status" value="1"/>
</dbReference>
<evidence type="ECO:0000256" key="1">
    <source>
        <dbReference type="ARBA" id="ARBA00004175"/>
    </source>
</evidence>
<dbReference type="GO" id="GO:0046931">
    <property type="term" value="P:pore complex assembly"/>
    <property type="evidence" value="ECO:0007669"/>
    <property type="project" value="InterPro"/>
</dbReference>
<dbReference type="AlphaFoldDB" id="W5KPN9"/>
<dbReference type="eggNOG" id="ENOG502S6E8">
    <property type="taxonomic scope" value="Eukaryota"/>
</dbReference>
<dbReference type="GeneTree" id="ENSGT00940000164286"/>
<name>W5KPN9_ASTMX</name>
<sequence length="175" mass="19942">MFYTFKGQLSKIMNTDRNVTIQITNYSNNYTLDNPRIYTYSGHCYDPPQPTIKQNPKEVCSFTKTASTATGSVGVMTYQILTNDRRCIGELAIMFSVPYDYNLYENVFALGIFKKNTECDETLYNMMYSNVCAEFRREKGIGSSMTHTGGNILLKGTMSPQAQSVMKVELWDKQC</sequence>
<dbReference type="Ensembl" id="ENSAMXT00000009551.2">
    <property type="protein sequence ID" value="ENSAMXP00000009551.2"/>
    <property type="gene ID" value="ENSAMXG00000009292.2"/>
</dbReference>